<dbReference type="AlphaFoldDB" id="A0A6S6XT64"/>
<dbReference type="KEGG" id="doe:DENOEST_2028"/>
<dbReference type="Pfam" id="PF03364">
    <property type="entry name" value="Polyketide_cyc"/>
    <property type="match status" value="1"/>
</dbReference>
<proteinExistence type="inferred from homology"/>
<evidence type="ECO:0000313" key="3">
    <source>
        <dbReference type="EMBL" id="CAB1369193.1"/>
    </source>
</evidence>
<dbReference type="RefSeq" id="WP_145769180.1">
    <property type="nucleotide sequence ID" value="NZ_LR778301.1"/>
</dbReference>
<dbReference type="InterPro" id="IPR044996">
    <property type="entry name" value="COQ10-like"/>
</dbReference>
<dbReference type="PANTHER" id="PTHR12901">
    <property type="entry name" value="SPERM PROTEIN HOMOLOG"/>
    <property type="match status" value="1"/>
</dbReference>
<organism evidence="3 4">
    <name type="scientific">Denitratisoma oestradiolicum</name>
    <dbReference type="NCBI Taxonomy" id="311182"/>
    <lineage>
        <taxon>Bacteria</taxon>
        <taxon>Pseudomonadati</taxon>
        <taxon>Pseudomonadota</taxon>
        <taxon>Betaproteobacteria</taxon>
        <taxon>Nitrosomonadales</taxon>
        <taxon>Sterolibacteriaceae</taxon>
        <taxon>Denitratisoma</taxon>
    </lineage>
</organism>
<keyword evidence="4" id="KW-1185">Reference proteome</keyword>
<dbReference type="GO" id="GO:0048039">
    <property type="term" value="F:ubiquinone binding"/>
    <property type="evidence" value="ECO:0007669"/>
    <property type="project" value="InterPro"/>
</dbReference>
<feature type="domain" description="Coenzyme Q-binding protein COQ10 START" evidence="2">
    <location>
        <begin position="10"/>
        <end position="134"/>
    </location>
</feature>
<dbReference type="PANTHER" id="PTHR12901:SF10">
    <property type="entry name" value="COENZYME Q-BINDING PROTEIN COQ10, MITOCHONDRIAL"/>
    <property type="match status" value="1"/>
</dbReference>
<dbReference type="Gene3D" id="3.30.530.20">
    <property type="match status" value="1"/>
</dbReference>
<accession>A0A6S6XT64</accession>
<name>A0A6S6XT64_9PROT</name>
<dbReference type="SUPFAM" id="SSF55961">
    <property type="entry name" value="Bet v1-like"/>
    <property type="match status" value="1"/>
</dbReference>
<dbReference type="CDD" id="cd07813">
    <property type="entry name" value="COQ10p_like"/>
    <property type="match status" value="1"/>
</dbReference>
<dbReference type="Proteomes" id="UP000515733">
    <property type="component" value="Chromosome"/>
</dbReference>
<dbReference type="GO" id="GO:0045333">
    <property type="term" value="P:cellular respiration"/>
    <property type="evidence" value="ECO:0007669"/>
    <property type="project" value="InterPro"/>
</dbReference>
<evidence type="ECO:0000313" key="4">
    <source>
        <dbReference type="Proteomes" id="UP000515733"/>
    </source>
</evidence>
<dbReference type="InterPro" id="IPR023393">
    <property type="entry name" value="START-like_dom_sf"/>
</dbReference>
<dbReference type="InterPro" id="IPR005031">
    <property type="entry name" value="COQ10_START"/>
</dbReference>
<evidence type="ECO:0000256" key="1">
    <source>
        <dbReference type="ARBA" id="ARBA00008918"/>
    </source>
</evidence>
<sequence>MTVVEKTVLIEHTPAQMFELVDRVEDYPKFLPWCGGTELHERSETTTVATLHINYRGVKSHFSTQNLKEAPRRMQISLRDGPMKHLDGSWCFTPLGEHACKIQFRLHYEFSSKMLEKVLGPVFSHIANSFVEAFVKRAKQLHG</sequence>
<gene>
    <name evidence="3" type="primary">ratA</name>
    <name evidence="3" type="ORF">DENOEST_2028</name>
</gene>
<dbReference type="EMBL" id="LR778301">
    <property type="protein sequence ID" value="CAB1369193.1"/>
    <property type="molecule type" value="Genomic_DNA"/>
</dbReference>
<protein>
    <submittedName>
        <fullName evidence="3">Ribosome association toxin RatA</fullName>
    </submittedName>
</protein>
<dbReference type="OrthoDB" id="9804759at2"/>
<comment type="similarity">
    <text evidence="1">Belongs to the ribosome association toxin RatA family.</text>
</comment>
<reference evidence="3 4" key="1">
    <citation type="submission" date="2020-03" db="EMBL/GenBank/DDBJ databases">
        <authorList>
            <consortium name="Genoscope - CEA"/>
            <person name="William W."/>
        </authorList>
    </citation>
    <scope>NUCLEOTIDE SEQUENCE [LARGE SCALE GENOMIC DNA]</scope>
    <source>
        <strain evidence="4">DSM 16959</strain>
    </source>
</reference>
<evidence type="ECO:0000259" key="2">
    <source>
        <dbReference type="Pfam" id="PF03364"/>
    </source>
</evidence>